<comment type="caution">
    <text evidence="5">The sequence shown here is derived from an EMBL/GenBank/DDBJ whole genome shotgun (WGS) entry which is preliminary data.</text>
</comment>
<evidence type="ECO:0000256" key="1">
    <source>
        <dbReference type="ARBA" id="ARBA00005417"/>
    </source>
</evidence>
<dbReference type="SUPFAM" id="SSF52540">
    <property type="entry name" value="P-loop containing nucleoside triphosphate hydrolases"/>
    <property type="match status" value="1"/>
</dbReference>
<name>A0A2K9H9B8_9BACT</name>
<dbReference type="InterPro" id="IPR027417">
    <property type="entry name" value="P-loop_NTPase"/>
</dbReference>
<dbReference type="Proteomes" id="UP000198427">
    <property type="component" value="Unassembled WGS sequence"/>
</dbReference>
<evidence type="ECO:0000313" key="6">
    <source>
        <dbReference type="Proteomes" id="UP000198427"/>
    </source>
</evidence>
<evidence type="ECO:0000256" key="4">
    <source>
        <dbReference type="ARBA" id="ARBA00022840"/>
    </source>
</evidence>
<dbReference type="GO" id="GO:0005524">
    <property type="term" value="F:ATP binding"/>
    <property type="evidence" value="ECO:0007669"/>
    <property type="project" value="UniProtKB-KW"/>
</dbReference>
<proteinExistence type="inferred from homology"/>
<evidence type="ECO:0000256" key="3">
    <source>
        <dbReference type="ARBA" id="ARBA00022741"/>
    </source>
</evidence>
<dbReference type="PANTHER" id="PTHR43335">
    <property type="entry name" value="ABC TRANSPORTER, ATP-BINDING PROTEIN"/>
    <property type="match status" value="1"/>
</dbReference>
<keyword evidence="3" id="KW-0547">Nucleotide-binding</keyword>
<dbReference type="OrthoDB" id="9801987at2"/>
<organism evidence="5 6">
    <name type="scientific">Prevotella jejuni</name>
    <dbReference type="NCBI Taxonomy" id="1177574"/>
    <lineage>
        <taxon>Bacteria</taxon>
        <taxon>Pseudomonadati</taxon>
        <taxon>Bacteroidota</taxon>
        <taxon>Bacteroidia</taxon>
        <taxon>Bacteroidales</taxon>
        <taxon>Prevotellaceae</taxon>
        <taxon>Prevotella</taxon>
    </lineage>
</organism>
<evidence type="ECO:0000313" key="5">
    <source>
        <dbReference type="EMBL" id="SNR94164.1"/>
    </source>
</evidence>
<dbReference type="RefSeq" id="WP_089366589.1">
    <property type="nucleotide sequence ID" value="NZ_CP023863.1"/>
</dbReference>
<accession>A0A2K9H9B8</accession>
<keyword evidence="2" id="KW-0813">Transport</keyword>
<protein>
    <submittedName>
        <fullName evidence="5">ABC-2 type transport system ATP-binding protein</fullName>
    </submittedName>
</protein>
<dbReference type="GO" id="GO:0016887">
    <property type="term" value="F:ATP hydrolysis activity"/>
    <property type="evidence" value="ECO:0007669"/>
    <property type="project" value="InterPro"/>
</dbReference>
<keyword evidence="6" id="KW-1185">Reference proteome</keyword>
<dbReference type="Gene3D" id="3.40.50.300">
    <property type="entry name" value="P-loop containing nucleotide triphosphate hydrolases"/>
    <property type="match status" value="1"/>
</dbReference>
<sequence length="300" mass="33522">MNSMLSIKGLHFSYQNSPILRGIDLDIPSGSIFGYLGKNGAGKSTTIKLLLGLLPIDEGEIFFKGVSLKKSPLLLRSHVSSMIEHPSFYSFLTVSENLDYLNKIFKMGKSRKQEILSLLGLSEHANKKAQALSSGLKQRLGLAMCLFKRPEMLILDEPLNALDPQGIYELRQILRQLNEEEGVTIFLSSHILEELEKLASEVAIIDCGKVIYQGDIDGLTKNHSDVISLKIDNTDRIMQLNYASIFSVKQVDAPNFVEFEVKDEEEFSRLISSLSKDGISIYNITHKSSALENAFIHLTK</sequence>
<dbReference type="InterPro" id="IPR003593">
    <property type="entry name" value="AAA+_ATPase"/>
</dbReference>
<keyword evidence="4 5" id="KW-0067">ATP-binding</keyword>
<dbReference type="SMART" id="SM00382">
    <property type="entry name" value="AAA"/>
    <property type="match status" value="1"/>
</dbReference>
<reference evidence="5 6" key="1">
    <citation type="submission" date="2017-06" db="EMBL/GenBank/DDBJ databases">
        <authorList>
            <person name="Varghese N."/>
            <person name="Submissions S."/>
        </authorList>
    </citation>
    <scope>NUCLEOTIDE SEQUENCE [LARGE SCALE GENOMIC DNA]</scope>
    <source>
        <strain evidence="5 6">DSM 26989</strain>
    </source>
</reference>
<dbReference type="PROSITE" id="PS50893">
    <property type="entry name" value="ABC_TRANSPORTER_2"/>
    <property type="match status" value="1"/>
</dbReference>
<dbReference type="KEGG" id="pje:CRM71_06535"/>
<dbReference type="GeneID" id="94029066"/>
<dbReference type="EMBL" id="FZNZ01000021">
    <property type="protein sequence ID" value="SNR94164.1"/>
    <property type="molecule type" value="Genomic_DNA"/>
</dbReference>
<evidence type="ECO:0000256" key="2">
    <source>
        <dbReference type="ARBA" id="ARBA00022448"/>
    </source>
</evidence>
<comment type="similarity">
    <text evidence="1">Belongs to the ABC transporter superfamily.</text>
</comment>
<gene>
    <name evidence="5" type="ORF">SAMN06265364_12135</name>
</gene>
<dbReference type="InterPro" id="IPR003439">
    <property type="entry name" value="ABC_transporter-like_ATP-bd"/>
</dbReference>
<dbReference type="AlphaFoldDB" id="A0A2K9H9B8"/>
<dbReference type="Pfam" id="PF00005">
    <property type="entry name" value="ABC_tran"/>
    <property type="match status" value="1"/>
</dbReference>